<feature type="non-terminal residue" evidence="2">
    <location>
        <position position="436"/>
    </location>
</feature>
<evidence type="ECO:0000256" key="1">
    <source>
        <dbReference type="SAM" id="MobiDB-lite"/>
    </source>
</evidence>
<feature type="compositionally biased region" description="Polar residues" evidence="1">
    <location>
        <begin position="389"/>
        <end position="400"/>
    </location>
</feature>
<comment type="caution">
    <text evidence="2">The sequence shown here is derived from an EMBL/GenBank/DDBJ whole genome shotgun (WGS) entry which is preliminary data.</text>
</comment>
<gene>
    <name evidence="2" type="ORF">WA026_010384</name>
</gene>
<proteinExistence type="predicted"/>
<reference evidence="2 3" key="1">
    <citation type="submission" date="2023-03" db="EMBL/GenBank/DDBJ databases">
        <title>Genome insight into feeding habits of ladybird beetles.</title>
        <authorList>
            <person name="Li H.-S."/>
            <person name="Huang Y.-H."/>
            <person name="Pang H."/>
        </authorList>
    </citation>
    <scope>NUCLEOTIDE SEQUENCE [LARGE SCALE GENOMIC DNA]</scope>
    <source>
        <strain evidence="2">SYSU_2023b</strain>
        <tissue evidence="2">Whole body</tissue>
    </source>
</reference>
<name>A0AAW1V3M1_9CUCU</name>
<feature type="region of interest" description="Disordered" evidence="1">
    <location>
        <begin position="138"/>
        <end position="164"/>
    </location>
</feature>
<feature type="compositionally biased region" description="Low complexity" evidence="1">
    <location>
        <begin position="68"/>
        <end position="77"/>
    </location>
</feature>
<feature type="compositionally biased region" description="Polar residues" evidence="1">
    <location>
        <begin position="144"/>
        <end position="164"/>
    </location>
</feature>
<feature type="region of interest" description="Disordered" evidence="1">
    <location>
        <begin position="55"/>
        <end position="77"/>
    </location>
</feature>
<feature type="region of interest" description="Disordered" evidence="1">
    <location>
        <begin position="344"/>
        <end position="410"/>
    </location>
</feature>
<accession>A0AAW1V3M1</accession>
<evidence type="ECO:0000313" key="3">
    <source>
        <dbReference type="Proteomes" id="UP001431783"/>
    </source>
</evidence>
<sequence>KLTDYYLDTLTDNKLTLTRRKKRQIIPSLNIVAPRSWSNVRTSNRVPFATLQSRLPTGPDKSPEWSANNNRVTTNRNNPLYTFRQTDFIPLPRISYPSRYSSHKNVNINQYSSSSFISTTPLYNSYQGTYYHLIPDNNRHTENEINSSTSNKQGSKSIHPSGFKSANYTHTDAITRAFDSVKFLEEKLPSKVQDSFKFQNTQNQSNIKLEASPFSLESTTQSSVTKSVLNFVTDPKINTSTTGYIKKQKFEFTTINPLKYRKNKYKEYDYYYYDDSVEEVLTTEPIIYRSRTPNKLPLFNVDSSSNYKQYQDLTNMTKFVEYKSRWPSNNGSKKNMIYSAKYKEEPSIGKASSTKKPIQDRPTTSLSISQRQTSNTESPTKPHKESHEQQSAYTLTTKAPTRSRTRQTTATTLTRGKHRLQVTRHNSRNTVVKDMK</sequence>
<protein>
    <submittedName>
        <fullName evidence="2">Uncharacterized protein</fullName>
    </submittedName>
</protein>
<feature type="compositionally biased region" description="Polar residues" evidence="1">
    <location>
        <begin position="350"/>
        <end position="379"/>
    </location>
</feature>
<dbReference type="EMBL" id="JARQZJ010000125">
    <property type="protein sequence ID" value="KAK9890276.1"/>
    <property type="molecule type" value="Genomic_DNA"/>
</dbReference>
<dbReference type="AlphaFoldDB" id="A0AAW1V3M1"/>
<evidence type="ECO:0000313" key="2">
    <source>
        <dbReference type="EMBL" id="KAK9890276.1"/>
    </source>
</evidence>
<feature type="non-terminal residue" evidence="2">
    <location>
        <position position="1"/>
    </location>
</feature>
<organism evidence="2 3">
    <name type="scientific">Henosepilachna vigintioctopunctata</name>
    <dbReference type="NCBI Taxonomy" id="420089"/>
    <lineage>
        <taxon>Eukaryota</taxon>
        <taxon>Metazoa</taxon>
        <taxon>Ecdysozoa</taxon>
        <taxon>Arthropoda</taxon>
        <taxon>Hexapoda</taxon>
        <taxon>Insecta</taxon>
        <taxon>Pterygota</taxon>
        <taxon>Neoptera</taxon>
        <taxon>Endopterygota</taxon>
        <taxon>Coleoptera</taxon>
        <taxon>Polyphaga</taxon>
        <taxon>Cucujiformia</taxon>
        <taxon>Coccinelloidea</taxon>
        <taxon>Coccinellidae</taxon>
        <taxon>Epilachninae</taxon>
        <taxon>Epilachnini</taxon>
        <taxon>Henosepilachna</taxon>
    </lineage>
</organism>
<dbReference type="Proteomes" id="UP001431783">
    <property type="component" value="Unassembled WGS sequence"/>
</dbReference>
<keyword evidence="3" id="KW-1185">Reference proteome</keyword>